<organism evidence="8">
    <name type="scientific">Cladocopium goreaui</name>
    <dbReference type="NCBI Taxonomy" id="2562237"/>
    <lineage>
        <taxon>Eukaryota</taxon>
        <taxon>Sar</taxon>
        <taxon>Alveolata</taxon>
        <taxon>Dinophyceae</taxon>
        <taxon>Suessiales</taxon>
        <taxon>Symbiodiniaceae</taxon>
        <taxon>Cladocopium</taxon>
    </lineage>
</organism>
<keyword evidence="2 6" id="KW-0812">Transmembrane</keyword>
<comment type="subcellular location">
    <subcellularLocation>
        <location evidence="1">Membrane</location>
        <topology evidence="1">Multi-pass membrane protein</topology>
    </subcellularLocation>
</comment>
<keyword evidence="10" id="KW-1185">Reference proteome</keyword>
<feature type="region of interest" description="Disordered" evidence="5">
    <location>
        <begin position="62"/>
        <end position="87"/>
    </location>
</feature>
<accession>A0A9P1CR71</accession>
<feature type="compositionally biased region" description="Polar residues" evidence="5">
    <location>
        <begin position="74"/>
        <end position="87"/>
    </location>
</feature>
<dbReference type="EMBL" id="CAMXCT010002101">
    <property type="protein sequence ID" value="CAI3995637.1"/>
    <property type="molecule type" value="Genomic_DNA"/>
</dbReference>
<feature type="transmembrane region" description="Helical" evidence="6">
    <location>
        <begin position="366"/>
        <end position="389"/>
    </location>
</feature>
<evidence type="ECO:0000256" key="6">
    <source>
        <dbReference type="SAM" id="Phobius"/>
    </source>
</evidence>
<sequence length="568" mass="63943">MDKTLVTRNLRAILEDHQRRLFLDLASYVDQQLTAESLPSPRLKRTRFDSTETSEVELRDEVSPLRSLADAPTSRPSSNELQSVHTRRSVSYNLAKRVSENENHFSKAPSKSNSLTNHFSCCCHSYLIALVEAWQFEAFFALVIITNSVFIGVTIQLESMDAAGYDKTAVFAIQLAYSSLFTVELFLRIAAVGPRGYFCAAQTAWNWFDTMIVISALYELVTVLVDKRLTSQEEGQSGIASSAGSNLRILRVLRLTRLTRIFRVLRVVRFVRPLQTLVHAIFQTVRALLWASMLLFLINYMFAILFTDVVNSYLSDAEIAMTEGPMLQKFFGTLQSSTLTLFQSISGGLSWAEAVDPLMPMGWLWVYAYCSYVAFSLFAVLNVMTGVFCQSAIKTAERDQEMAVQNLLLDKEKMRYMLRKLFSKLDDTNSGTLTLSDIEKHFDDDEVRALFETLELKATDAWTLFQSIDHNKDFKINLEVVSVEADPHLSDVGAQLLRHALGQRQVVRHLPLLPGEETTLPELLETLREVYEQPVFDLVLLGGSDGASCAAQAQDSLKGPRDRACATE</sequence>
<dbReference type="OrthoDB" id="2984333at2759"/>
<dbReference type="Gene3D" id="1.10.238.10">
    <property type="entry name" value="EF-hand"/>
    <property type="match status" value="1"/>
</dbReference>
<dbReference type="Pfam" id="PF00520">
    <property type="entry name" value="Ion_trans"/>
    <property type="match status" value="1"/>
</dbReference>
<reference evidence="8" key="1">
    <citation type="submission" date="2022-10" db="EMBL/GenBank/DDBJ databases">
        <authorList>
            <person name="Chen Y."/>
            <person name="Dougan E. K."/>
            <person name="Chan C."/>
            <person name="Rhodes N."/>
            <person name="Thang M."/>
        </authorList>
    </citation>
    <scope>NUCLEOTIDE SEQUENCE</scope>
</reference>
<dbReference type="GO" id="GO:0016874">
    <property type="term" value="F:ligase activity"/>
    <property type="evidence" value="ECO:0007669"/>
    <property type="project" value="UniProtKB-KW"/>
</dbReference>
<dbReference type="Proteomes" id="UP001152797">
    <property type="component" value="Unassembled WGS sequence"/>
</dbReference>
<dbReference type="Gene3D" id="1.10.287.70">
    <property type="match status" value="1"/>
</dbReference>
<dbReference type="GO" id="GO:0001518">
    <property type="term" value="C:voltage-gated sodium channel complex"/>
    <property type="evidence" value="ECO:0007669"/>
    <property type="project" value="TreeGrafter"/>
</dbReference>
<feature type="transmembrane region" description="Helical" evidence="6">
    <location>
        <begin position="287"/>
        <end position="306"/>
    </location>
</feature>
<evidence type="ECO:0000256" key="4">
    <source>
        <dbReference type="ARBA" id="ARBA00023136"/>
    </source>
</evidence>
<dbReference type="InterPro" id="IPR011992">
    <property type="entry name" value="EF-hand-dom_pair"/>
</dbReference>
<dbReference type="EMBL" id="CAMXCT020002101">
    <property type="protein sequence ID" value="CAL1149012.1"/>
    <property type="molecule type" value="Genomic_DNA"/>
</dbReference>
<evidence type="ECO:0000256" key="1">
    <source>
        <dbReference type="ARBA" id="ARBA00004141"/>
    </source>
</evidence>
<dbReference type="InterPro" id="IPR043203">
    <property type="entry name" value="VGCC_Ca_Na"/>
</dbReference>
<keyword evidence="3 6" id="KW-1133">Transmembrane helix</keyword>
<dbReference type="AlphaFoldDB" id="A0A9P1CR71"/>
<gene>
    <name evidence="8" type="ORF">C1SCF055_LOCUS22171</name>
</gene>
<feature type="domain" description="Ion transport" evidence="7">
    <location>
        <begin position="136"/>
        <end position="389"/>
    </location>
</feature>
<keyword evidence="4 6" id="KW-0472">Membrane</keyword>
<proteinExistence type="predicted"/>
<reference evidence="9 10" key="2">
    <citation type="submission" date="2024-05" db="EMBL/GenBank/DDBJ databases">
        <authorList>
            <person name="Chen Y."/>
            <person name="Shah S."/>
            <person name="Dougan E. K."/>
            <person name="Thang M."/>
            <person name="Chan C."/>
        </authorList>
    </citation>
    <scope>NUCLEOTIDE SEQUENCE [LARGE SCALE GENOMIC DNA]</scope>
</reference>
<evidence type="ECO:0000313" key="10">
    <source>
        <dbReference type="Proteomes" id="UP001152797"/>
    </source>
</evidence>
<evidence type="ECO:0000256" key="3">
    <source>
        <dbReference type="ARBA" id="ARBA00022989"/>
    </source>
</evidence>
<feature type="transmembrane region" description="Helical" evidence="6">
    <location>
        <begin position="169"/>
        <end position="187"/>
    </location>
</feature>
<evidence type="ECO:0000256" key="5">
    <source>
        <dbReference type="SAM" id="MobiDB-lite"/>
    </source>
</evidence>
<evidence type="ECO:0000259" key="7">
    <source>
        <dbReference type="Pfam" id="PF00520"/>
    </source>
</evidence>
<feature type="transmembrane region" description="Helical" evidence="6">
    <location>
        <begin position="138"/>
        <end position="157"/>
    </location>
</feature>
<dbReference type="EMBL" id="CAMXCT030002101">
    <property type="protein sequence ID" value="CAL4782949.1"/>
    <property type="molecule type" value="Genomic_DNA"/>
</dbReference>
<evidence type="ECO:0000313" key="9">
    <source>
        <dbReference type="EMBL" id="CAL4782949.1"/>
    </source>
</evidence>
<dbReference type="InterPro" id="IPR005821">
    <property type="entry name" value="Ion_trans_dom"/>
</dbReference>
<evidence type="ECO:0000313" key="8">
    <source>
        <dbReference type="EMBL" id="CAI3995637.1"/>
    </source>
</evidence>
<dbReference type="GO" id="GO:0005248">
    <property type="term" value="F:voltage-gated sodium channel activity"/>
    <property type="evidence" value="ECO:0007669"/>
    <property type="project" value="TreeGrafter"/>
</dbReference>
<protein>
    <submittedName>
        <fullName evidence="9">Tubulin--tyrosine ligase C12B10.04</fullName>
    </submittedName>
</protein>
<comment type="caution">
    <text evidence="8">The sequence shown here is derived from an EMBL/GenBank/DDBJ whole genome shotgun (WGS) entry which is preliminary data.</text>
</comment>
<keyword evidence="9" id="KW-0436">Ligase</keyword>
<evidence type="ECO:0000256" key="2">
    <source>
        <dbReference type="ARBA" id="ARBA00022692"/>
    </source>
</evidence>
<dbReference type="PANTHER" id="PTHR10037:SF62">
    <property type="entry name" value="SODIUM CHANNEL PROTEIN 60E"/>
    <property type="match status" value="1"/>
</dbReference>
<dbReference type="SUPFAM" id="SSF47473">
    <property type="entry name" value="EF-hand"/>
    <property type="match status" value="1"/>
</dbReference>
<dbReference type="SUPFAM" id="SSF81324">
    <property type="entry name" value="Voltage-gated potassium channels"/>
    <property type="match status" value="1"/>
</dbReference>
<dbReference type="Gene3D" id="1.20.120.350">
    <property type="entry name" value="Voltage-gated potassium channels. Chain C"/>
    <property type="match status" value="1"/>
</dbReference>
<dbReference type="InterPro" id="IPR027359">
    <property type="entry name" value="Volt_channel_dom_sf"/>
</dbReference>
<name>A0A9P1CR71_9DINO</name>
<dbReference type="PANTHER" id="PTHR10037">
    <property type="entry name" value="VOLTAGE-GATED CATION CHANNEL CALCIUM AND SODIUM"/>
    <property type="match status" value="1"/>
</dbReference>